<feature type="chain" id="PRO_5014763962" evidence="1">
    <location>
        <begin position="22"/>
        <end position="203"/>
    </location>
</feature>
<evidence type="ECO:0000256" key="1">
    <source>
        <dbReference type="SAM" id="SignalP"/>
    </source>
</evidence>
<evidence type="ECO:0000313" key="2">
    <source>
        <dbReference type="EMBL" id="PIO46597.1"/>
    </source>
</evidence>
<dbReference type="PANTHER" id="PTHR39327">
    <property type="match status" value="1"/>
</dbReference>
<keyword evidence="3" id="KW-1185">Reference proteome</keyword>
<dbReference type="AlphaFoldDB" id="A0A2N9W4C9"/>
<keyword evidence="1" id="KW-0732">Signal</keyword>
<comment type="caution">
    <text evidence="2">The sequence shown here is derived from an EMBL/GenBank/DDBJ whole genome shotgun (WGS) entry which is preliminary data.</text>
</comment>
<gene>
    <name evidence="2" type="ORF">B5P45_02010</name>
</gene>
<dbReference type="EMBL" id="MZMT01000003">
    <property type="protein sequence ID" value="PIO46597.1"/>
    <property type="molecule type" value="Genomic_DNA"/>
</dbReference>
<evidence type="ECO:0000313" key="3">
    <source>
        <dbReference type="Proteomes" id="UP000232163"/>
    </source>
</evidence>
<dbReference type="Proteomes" id="UP000232163">
    <property type="component" value="Unassembled WGS sequence"/>
</dbReference>
<dbReference type="PANTHER" id="PTHR39327:SF1">
    <property type="entry name" value="BLR5470 PROTEIN"/>
    <property type="match status" value="1"/>
</dbReference>
<feature type="signal peptide" evidence="1">
    <location>
        <begin position="1"/>
        <end position="21"/>
    </location>
</feature>
<proteinExistence type="predicted"/>
<dbReference type="KEGG" id="pht:BLM14_10070"/>
<dbReference type="Pfam" id="PF06035">
    <property type="entry name" value="Peptidase_C93"/>
    <property type="match status" value="1"/>
</dbReference>
<dbReference type="InterPro" id="IPR010319">
    <property type="entry name" value="Transglutaminase-like_Cys_pept"/>
</dbReference>
<reference evidence="2 3" key="1">
    <citation type="journal article" date="2017" name="Int J Environ Stud">
        <title>Does the Miocene-Pliocene relict legume Oxytropis triphylla form nitrogen-fixing nodules with a combination of bacterial strains?</title>
        <authorList>
            <person name="Safronova V."/>
            <person name="Belimov A."/>
            <person name="Sazanova A."/>
            <person name="Kuznetsova I."/>
            <person name="Popova J."/>
            <person name="Andronov E."/>
            <person name="Verkhozina A."/>
            <person name="Tikhonovich I."/>
        </authorList>
    </citation>
    <scope>NUCLEOTIDE SEQUENCE [LARGE SCALE GENOMIC DNA]</scope>
    <source>
        <strain evidence="2 3">Tri-38</strain>
    </source>
</reference>
<accession>A0A2N9W4C9</accession>
<organism evidence="2 3">
    <name type="scientific">Phyllobacterium zundukense</name>
    <dbReference type="NCBI Taxonomy" id="1867719"/>
    <lineage>
        <taxon>Bacteria</taxon>
        <taxon>Pseudomonadati</taxon>
        <taxon>Pseudomonadota</taxon>
        <taxon>Alphaproteobacteria</taxon>
        <taxon>Hyphomicrobiales</taxon>
        <taxon>Phyllobacteriaceae</taxon>
        <taxon>Phyllobacterium</taxon>
    </lineage>
</organism>
<dbReference type="Gene3D" id="3.10.620.30">
    <property type="match status" value="1"/>
</dbReference>
<protein>
    <submittedName>
        <fullName evidence="2">Transglutaminase</fullName>
    </submittedName>
</protein>
<dbReference type="OrthoDB" id="7206808at2"/>
<dbReference type="RefSeq" id="WP_099999258.1">
    <property type="nucleotide sequence ID" value="NZ_CP017940.1"/>
</dbReference>
<sequence length="203" mass="22662">MIKKTILLGAALLFMCMTAQADPSASSGTFMKTGRRTSQPIGHYEFCQTYKNECNVKSTDNKAASLTSKTWSLLVQVNSSVNSKIQPATDMDIWGKAEVWSYPTTVGDCEDYVLLKRKMLNESGIPLSDLLITVVRQMNGEGHAVLTVRTDRGDYVLDNLEPRIKPWNETNYDYLKRQATNNTGAWVSINDDRQVLVGSIEAQ</sequence>
<name>A0A2N9W4C9_9HYPH</name>